<sequence length="118" mass="13166">MEAAGPRRSPIEQAMLRLRDTQVQLSTSKIRASFARMDDTARLFQIEYEETCAMLARVQAHQEEVATACFQVVEDSVVTVQRVIRGFLARRLFRQAVTLKAAVRVQRVAGLAVDTGAS</sequence>
<proteinExistence type="predicted"/>
<dbReference type="PROSITE" id="PS50096">
    <property type="entry name" value="IQ"/>
    <property type="match status" value="1"/>
</dbReference>
<dbReference type="Proteomes" id="UP001209570">
    <property type="component" value="Unassembled WGS sequence"/>
</dbReference>
<comment type="caution">
    <text evidence="1">The sequence shown here is derived from an EMBL/GenBank/DDBJ whole genome shotgun (WGS) entry which is preliminary data.</text>
</comment>
<dbReference type="Pfam" id="PF00612">
    <property type="entry name" value="IQ"/>
    <property type="match status" value="1"/>
</dbReference>
<name>A0AAD5LBC1_PYTIN</name>
<keyword evidence="2" id="KW-1185">Reference proteome</keyword>
<dbReference type="AlphaFoldDB" id="A0AAD5LBC1"/>
<gene>
    <name evidence="1" type="ORF">P43SY_009677</name>
</gene>
<organism evidence="1 2">
    <name type="scientific">Pythium insidiosum</name>
    <name type="common">Pythiosis disease agent</name>
    <dbReference type="NCBI Taxonomy" id="114742"/>
    <lineage>
        <taxon>Eukaryota</taxon>
        <taxon>Sar</taxon>
        <taxon>Stramenopiles</taxon>
        <taxon>Oomycota</taxon>
        <taxon>Peronosporomycetes</taxon>
        <taxon>Pythiales</taxon>
        <taxon>Pythiaceae</taxon>
        <taxon>Pythium</taxon>
    </lineage>
</organism>
<dbReference type="InterPro" id="IPR000048">
    <property type="entry name" value="IQ_motif_EF-hand-BS"/>
</dbReference>
<accession>A0AAD5LBC1</accession>
<dbReference type="EMBL" id="JAKCXM010000588">
    <property type="protein sequence ID" value="KAJ0392698.1"/>
    <property type="molecule type" value="Genomic_DNA"/>
</dbReference>
<evidence type="ECO:0000313" key="2">
    <source>
        <dbReference type="Proteomes" id="UP001209570"/>
    </source>
</evidence>
<protein>
    <submittedName>
        <fullName evidence="1">Uncharacterized protein</fullName>
    </submittedName>
</protein>
<reference evidence="1" key="1">
    <citation type="submission" date="2021-12" db="EMBL/GenBank/DDBJ databases">
        <title>Prjna785345.</title>
        <authorList>
            <person name="Rujirawat T."/>
            <person name="Krajaejun T."/>
        </authorList>
    </citation>
    <scope>NUCLEOTIDE SEQUENCE</scope>
    <source>
        <strain evidence="1">Pi057C3</strain>
    </source>
</reference>
<evidence type="ECO:0000313" key="1">
    <source>
        <dbReference type="EMBL" id="KAJ0392698.1"/>
    </source>
</evidence>